<evidence type="ECO:0000256" key="1">
    <source>
        <dbReference type="ARBA" id="ARBA00023235"/>
    </source>
</evidence>
<accession>A0A7W2FP32</accession>
<dbReference type="NCBIfam" id="TIGR00236">
    <property type="entry name" value="wecB"/>
    <property type="match status" value="1"/>
</dbReference>
<organism evidence="7 8">
    <name type="scientific">Vibrio marinisediminis</name>
    <dbReference type="NCBI Taxonomy" id="2758441"/>
    <lineage>
        <taxon>Bacteria</taxon>
        <taxon>Pseudomonadati</taxon>
        <taxon>Pseudomonadota</taxon>
        <taxon>Gammaproteobacteria</taxon>
        <taxon>Vibrionales</taxon>
        <taxon>Vibrionaceae</taxon>
        <taxon>Vibrio</taxon>
    </lineage>
</organism>
<comment type="similarity">
    <text evidence="3 5">Belongs to the UDP-N-acetylglucosamine 2-epimerase family.</text>
</comment>
<dbReference type="InterPro" id="IPR003331">
    <property type="entry name" value="UDP_GlcNAc_Epimerase_2_dom"/>
</dbReference>
<sequence length="365" mass="39380">MSNRIVCNSLIVTGTRPEIIKMVPVYFALKKTGNHVFWCHTGQHDSLADQTFEAFGVIPDYVFQRPQGEGISPLVSGLLTNIDSLLKTHLFQCVLVHGDTSSTLSAALAAFYNKVPVIAHVEAGLRSGSLSHPFPEESNRLLVAQIADVHFAPTQGACDALLKENISKDKIHVTGNTAIDAQHLLVSSGKIVKRDSTKVLVTAHRRENWQNISIISDAIKKLSALRPELEFVFVVHPNPDVRAKVEACLANTAKVTISEPLDYLALQQCLAESILVLTDSGGIQEEAPSYGKRVVVLRETTERPEAVAQGYSVLAGASDVDRIVESALTMLNAEAFSGSNNPFGDGLASEHIAARINALCGPTDV</sequence>
<dbReference type="Pfam" id="PF02350">
    <property type="entry name" value="Epimerase_2"/>
    <property type="match status" value="1"/>
</dbReference>
<dbReference type="PANTHER" id="PTHR43174:SF2">
    <property type="entry name" value="UDP-N-ACETYLGLUCOSAMINE 2-EPIMERASE"/>
    <property type="match status" value="1"/>
</dbReference>
<evidence type="ECO:0000256" key="3">
    <source>
        <dbReference type="ARBA" id="ARBA00038209"/>
    </source>
</evidence>
<evidence type="ECO:0000256" key="5">
    <source>
        <dbReference type="RuleBase" id="RU003513"/>
    </source>
</evidence>
<evidence type="ECO:0000256" key="4">
    <source>
        <dbReference type="ARBA" id="ARBA00038858"/>
    </source>
</evidence>
<dbReference type="RefSeq" id="WP_182106787.1">
    <property type="nucleotide sequence ID" value="NZ_JACFYF010000001.1"/>
</dbReference>
<evidence type="ECO:0000313" key="7">
    <source>
        <dbReference type="EMBL" id="MBA5761517.1"/>
    </source>
</evidence>
<dbReference type="AlphaFoldDB" id="A0A7W2FP32"/>
<evidence type="ECO:0000313" key="8">
    <source>
        <dbReference type="Proteomes" id="UP000571701"/>
    </source>
</evidence>
<dbReference type="EC" id="5.1.3.14" evidence="4"/>
<dbReference type="InterPro" id="IPR029767">
    <property type="entry name" value="WecB-like"/>
</dbReference>
<protein>
    <recommendedName>
        <fullName evidence="4">UDP-N-acetylglucosamine 2-epimerase (non-hydrolyzing)</fullName>
        <ecNumber evidence="4">5.1.3.14</ecNumber>
    </recommendedName>
</protein>
<comment type="catalytic activity">
    <reaction evidence="2">
        <text>UDP-N-acetyl-alpha-D-glucosamine = UDP-N-acetyl-alpha-D-mannosamine</text>
        <dbReference type="Rhea" id="RHEA:17213"/>
        <dbReference type="ChEBI" id="CHEBI:57705"/>
        <dbReference type="ChEBI" id="CHEBI:68623"/>
        <dbReference type="EC" id="5.1.3.14"/>
    </reaction>
</comment>
<dbReference type="Gene3D" id="3.40.50.2000">
    <property type="entry name" value="Glycogen Phosphorylase B"/>
    <property type="match status" value="2"/>
</dbReference>
<dbReference type="CDD" id="cd03786">
    <property type="entry name" value="GTB_UDP-GlcNAc_2-Epimerase"/>
    <property type="match status" value="1"/>
</dbReference>
<proteinExistence type="inferred from homology"/>
<evidence type="ECO:0000259" key="6">
    <source>
        <dbReference type="Pfam" id="PF02350"/>
    </source>
</evidence>
<dbReference type="GO" id="GO:0008761">
    <property type="term" value="F:UDP-N-acetylglucosamine 2-epimerase activity"/>
    <property type="evidence" value="ECO:0007669"/>
    <property type="project" value="UniProtKB-EC"/>
</dbReference>
<comment type="caution">
    <text evidence="7">The sequence shown here is derived from an EMBL/GenBank/DDBJ whole genome shotgun (WGS) entry which is preliminary data.</text>
</comment>
<reference evidence="7 8" key="1">
    <citation type="submission" date="2020-07" db="EMBL/GenBank/DDBJ databases">
        <title>Vibrio marinisediminis sp. nov., isolated from marine sediment.</title>
        <authorList>
            <person name="Ji X."/>
        </authorList>
    </citation>
    <scope>NUCLEOTIDE SEQUENCE [LARGE SCALE GENOMIC DNA]</scope>
    <source>
        <strain evidence="7 8">404</strain>
    </source>
</reference>
<dbReference type="PANTHER" id="PTHR43174">
    <property type="entry name" value="UDP-N-ACETYLGLUCOSAMINE 2-EPIMERASE"/>
    <property type="match status" value="1"/>
</dbReference>
<keyword evidence="8" id="KW-1185">Reference proteome</keyword>
<gene>
    <name evidence="7" type="primary">wecB</name>
    <name evidence="7" type="ORF">H2O73_04090</name>
</gene>
<name>A0A7W2FP32_9VIBR</name>
<dbReference type="SUPFAM" id="SSF53756">
    <property type="entry name" value="UDP-Glycosyltransferase/glycogen phosphorylase"/>
    <property type="match status" value="1"/>
</dbReference>
<keyword evidence="1 5" id="KW-0413">Isomerase</keyword>
<feature type="domain" description="UDP-N-acetylglucosamine 2-epimerase" evidence="6">
    <location>
        <begin position="35"/>
        <end position="356"/>
    </location>
</feature>
<dbReference type="Proteomes" id="UP000571701">
    <property type="component" value="Unassembled WGS sequence"/>
</dbReference>
<evidence type="ECO:0000256" key="2">
    <source>
        <dbReference type="ARBA" id="ARBA00036080"/>
    </source>
</evidence>
<dbReference type="EMBL" id="JACFYF010000001">
    <property type="protein sequence ID" value="MBA5761517.1"/>
    <property type="molecule type" value="Genomic_DNA"/>
</dbReference>